<keyword evidence="12" id="KW-1185">Reference proteome</keyword>
<evidence type="ECO:0000313" key="11">
    <source>
        <dbReference type="EMBL" id="MBD2736877.1"/>
    </source>
</evidence>
<keyword evidence="9" id="KW-0472">Membrane</keyword>
<dbReference type="Proteomes" id="UP000637383">
    <property type="component" value="Unassembled WGS sequence"/>
</dbReference>
<dbReference type="SUPFAM" id="SSF55874">
    <property type="entry name" value="ATPase domain of HSP90 chaperone/DNA topoisomerase II/histidine kinase"/>
    <property type="match status" value="1"/>
</dbReference>
<evidence type="ECO:0000256" key="2">
    <source>
        <dbReference type="ARBA" id="ARBA00012438"/>
    </source>
</evidence>
<feature type="transmembrane region" description="Helical" evidence="9">
    <location>
        <begin position="39"/>
        <end position="56"/>
    </location>
</feature>
<feature type="domain" description="Histidine kinase" evidence="10">
    <location>
        <begin position="309"/>
        <end position="396"/>
    </location>
</feature>
<dbReference type="EC" id="2.7.13.3" evidence="2"/>
<keyword evidence="5" id="KW-0547">Nucleotide-binding</keyword>
<protein>
    <recommendedName>
        <fullName evidence="2">histidine kinase</fullName>
        <ecNumber evidence="2">2.7.13.3</ecNumber>
    </recommendedName>
</protein>
<dbReference type="InterPro" id="IPR011712">
    <property type="entry name" value="Sig_transdc_His_kin_sub3_dim/P"/>
</dbReference>
<evidence type="ECO:0000313" key="12">
    <source>
        <dbReference type="Proteomes" id="UP000637383"/>
    </source>
</evidence>
<evidence type="ECO:0000256" key="9">
    <source>
        <dbReference type="SAM" id="Phobius"/>
    </source>
</evidence>
<name>A0ABR8KBG3_9NOSO</name>
<dbReference type="EMBL" id="JACJTU010000025">
    <property type="protein sequence ID" value="MBD2736877.1"/>
    <property type="molecule type" value="Genomic_DNA"/>
</dbReference>
<reference evidence="11 12" key="1">
    <citation type="journal article" date="2020" name="ISME J.">
        <title>Comparative genomics reveals insights into cyanobacterial evolution and habitat adaptation.</title>
        <authorList>
            <person name="Chen M.Y."/>
            <person name="Teng W.K."/>
            <person name="Zhao L."/>
            <person name="Hu C.X."/>
            <person name="Zhou Y.K."/>
            <person name="Han B.P."/>
            <person name="Song L.R."/>
            <person name="Shu W.S."/>
        </authorList>
    </citation>
    <scope>NUCLEOTIDE SEQUENCE [LARGE SCALE GENOMIC DNA]</scope>
    <source>
        <strain evidence="11 12">FACHB-159</strain>
    </source>
</reference>
<keyword evidence="3" id="KW-0597">Phosphoprotein</keyword>
<comment type="catalytic activity">
    <reaction evidence="1">
        <text>ATP + protein L-histidine = ADP + protein N-phospho-L-histidine.</text>
        <dbReference type="EC" id="2.7.13.3"/>
    </reaction>
</comment>
<proteinExistence type="predicted"/>
<evidence type="ECO:0000256" key="5">
    <source>
        <dbReference type="ARBA" id="ARBA00022741"/>
    </source>
</evidence>
<feature type="transmembrane region" description="Helical" evidence="9">
    <location>
        <begin position="148"/>
        <end position="169"/>
    </location>
</feature>
<dbReference type="InterPro" id="IPR050482">
    <property type="entry name" value="Sensor_HK_TwoCompSys"/>
</dbReference>
<dbReference type="PROSITE" id="PS50109">
    <property type="entry name" value="HIS_KIN"/>
    <property type="match status" value="1"/>
</dbReference>
<comment type="caution">
    <text evidence="11">The sequence shown here is derived from an EMBL/GenBank/DDBJ whole genome shotgun (WGS) entry which is preliminary data.</text>
</comment>
<dbReference type="InterPro" id="IPR036890">
    <property type="entry name" value="HATPase_C_sf"/>
</dbReference>
<dbReference type="Pfam" id="PF07730">
    <property type="entry name" value="HisKA_3"/>
    <property type="match status" value="1"/>
</dbReference>
<keyword evidence="4" id="KW-0808">Transferase</keyword>
<feature type="transmembrane region" description="Helical" evidence="9">
    <location>
        <begin position="68"/>
        <end position="98"/>
    </location>
</feature>
<dbReference type="Pfam" id="PF02518">
    <property type="entry name" value="HATPase_c"/>
    <property type="match status" value="1"/>
</dbReference>
<sequence length="401" mass="44999">MSLLLPIRPNPFRFLLYTEWVMLTCCGSLAVIEALENRCIPVQHVLILALLGLMGLRLPSGHSWIKVLYTAIAMILIFSGTVLGYLHILPTLYLIVVIRSCFLFSSRGRLIVAGLCFLLFLVHQGQYLQTVVQIVPPGQQQRFWMHQLAEMLMFALGLFLVLQLVNILLVEQKTRKQLTVAHEQLQQYALQIEDLAAVQERNRIAREIHDSLGHALTALNVQIQTAIRLWSVNPASAESFLSQAQRLGEMAMKEVRQSVRALREDVPDERPLEDAIASLVEDFRQGTGLSPSTKINLGVIVPLPVVRTVYRIVQEALTNICKYAQATEVKIEIVATNDNINLRVEDNGRGFDLNDKITGFGIQGMQERVAALEGYFHLETQPGCGCRITVELPLRSPDTLD</sequence>
<dbReference type="PANTHER" id="PTHR24421">
    <property type="entry name" value="NITRATE/NITRITE SENSOR PROTEIN NARX-RELATED"/>
    <property type="match status" value="1"/>
</dbReference>
<keyword evidence="6 11" id="KW-0418">Kinase</keyword>
<accession>A0ABR8KBG3</accession>
<evidence type="ECO:0000256" key="4">
    <source>
        <dbReference type="ARBA" id="ARBA00022679"/>
    </source>
</evidence>
<gene>
    <name evidence="11" type="ORF">H6H03_23800</name>
</gene>
<keyword evidence="9" id="KW-0812">Transmembrane</keyword>
<evidence type="ECO:0000256" key="3">
    <source>
        <dbReference type="ARBA" id="ARBA00022553"/>
    </source>
</evidence>
<evidence type="ECO:0000256" key="6">
    <source>
        <dbReference type="ARBA" id="ARBA00022777"/>
    </source>
</evidence>
<feature type="transmembrane region" description="Helical" evidence="9">
    <location>
        <begin position="12"/>
        <end position="32"/>
    </location>
</feature>
<dbReference type="PANTHER" id="PTHR24421:SF10">
    <property type="entry name" value="NITRATE_NITRITE SENSOR PROTEIN NARQ"/>
    <property type="match status" value="1"/>
</dbReference>
<keyword evidence="7" id="KW-0067">ATP-binding</keyword>
<dbReference type="InterPro" id="IPR005467">
    <property type="entry name" value="His_kinase_dom"/>
</dbReference>
<feature type="transmembrane region" description="Helical" evidence="9">
    <location>
        <begin position="110"/>
        <end position="128"/>
    </location>
</feature>
<evidence type="ECO:0000256" key="1">
    <source>
        <dbReference type="ARBA" id="ARBA00000085"/>
    </source>
</evidence>
<dbReference type="SMART" id="SM00387">
    <property type="entry name" value="HATPase_c"/>
    <property type="match status" value="1"/>
</dbReference>
<dbReference type="CDD" id="cd16917">
    <property type="entry name" value="HATPase_UhpB-NarQ-NarX-like"/>
    <property type="match status" value="1"/>
</dbReference>
<keyword evidence="8" id="KW-0902">Two-component regulatory system</keyword>
<dbReference type="RefSeq" id="WP_190957487.1">
    <property type="nucleotide sequence ID" value="NZ_JACJTU010000025.1"/>
</dbReference>
<evidence type="ECO:0000259" key="10">
    <source>
        <dbReference type="PROSITE" id="PS50109"/>
    </source>
</evidence>
<evidence type="ECO:0000256" key="7">
    <source>
        <dbReference type="ARBA" id="ARBA00022840"/>
    </source>
</evidence>
<organism evidence="11 12">
    <name type="scientific">Nostoc paludosum FACHB-159</name>
    <dbReference type="NCBI Taxonomy" id="2692908"/>
    <lineage>
        <taxon>Bacteria</taxon>
        <taxon>Bacillati</taxon>
        <taxon>Cyanobacteriota</taxon>
        <taxon>Cyanophyceae</taxon>
        <taxon>Nostocales</taxon>
        <taxon>Nostocaceae</taxon>
        <taxon>Nostoc</taxon>
    </lineage>
</organism>
<dbReference type="Gene3D" id="3.30.565.10">
    <property type="entry name" value="Histidine kinase-like ATPase, C-terminal domain"/>
    <property type="match status" value="1"/>
</dbReference>
<evidence type="ECO:0000256" key="8">
    <source>
        <dbReference type="ARBA" id="ARBA00023012"/>
    </source>
</evidence>
<dbReference type="InterPro" id="IPR003594">
    <property type="entry name" value="HATPase_dom"/>
</dbReference>
<dbReference type="Gene3D" id="1.20.5.1930">
    <property type="match status" value="1"/>
</dbReference>
<keyword evidence="9" id="KW-1133">Transmembrane helix</keyword>
<dbReference type="GO" id="GO:0016301">
    <property type="term" value="F:kinase activity"/>
    <property type="evidence" value="ECO:0007669"/>
    <property type="project" value="UniProtKB-KW"/>
</dbReference>